<dbReference type="PANTHER" id="PTHR18968:SF13">
    <property type="entry name" value="ACETOLACTATE SYNTHASE CATALYTIC SUBUNIT, MITOCHONDRIAL"/>
    <property type="match status" value="1"/>
</dbReference>
<comment type="caution">
    <text evidence="14">The sequence shown here is derived from an EMBL/GenBank/DDBJ whole genome shotgun (WGS) entry which is preliminary data.</text>
</comment>
<dbReference type="Pfam" id="PF02776">
    <property type="entry name" value="TPP_enzyme_N"/>
    <property type="match status" value="1"/>
</dbReference>
<dbReference type="FunFam" id="3.40.50.970:FF:000007">
    <property type="entry name" value="Acetolactate synthase"/>
    <property type="match status" value="1"/>
</dbReference>
<dbReference type="PANTHER" id="PTHR18968">
    <property type="entry name" value="THIAMINE PYROPHOSPHATE ENZYMES"/>
    <property type="match status" value="1"/>
</dbReference>
<dbReference type="AlphaFoldDB" id="A0A835VD23"/>
<dbReference type="UniPathway" id="UPA00047">
    <property type="reaction ID" value="UER00055"/>
</dbReference>
<evidence type="ECO:0000313" key="15">
    <source>
        <dbReference type="Proteomes" id="UP000636800"/>
    </source>
</evidence>
<dbReference type="GO" id="GO:0005948">
    <property type="term" value="C:acetolactate synthase complex"/>
    <property type="evidence" value="ECO:0007669"/>
    <property type="project" value="TreeGrafter"/>
</dbReference>
<feature type="domain" description="Thiamine pyrophosphate enzyme TPP-binding" evidence="12">
    <location>
        <begin position="463"/>
        <end position="562"/>
    </location>
</feature>
<dbReference type="InterPro" id="IPR012000">
    <property type="entry name" value="Thiamin_PyroP_enz_cen_dom"/>
</dbReference>
<dbReference type="Gene3D" id="3.40.50.1220">
    <property type="entry name" value="TPP-binding domain"/>
    <property type="match status" value="1"/>
</dbReference>
<comment type="catalytic activity">
    <reaction evidence="9">
        <text>2 pyruvate + H(+) = (2S)-2-acetolactate + CO2</text>
        <dbReference type="Rhea" id="RHEA:25249"/>
        <dbReference type="ChEBI" id="CHEBI:15361"/>
        <dbReference type="ChEBI" id="CHEBI:15378"/>
        <dbReference type="ChEBI" id="CHEBI:16526"/>
        <dbReference type="ChEBI" id="CHEBI:58476"/>
        <dbReference type="EC" id="2.2.1.6"/>
    </reaction>
</comment>
<feature type="domain" description="Thiamine pyrophosphate enzyme central" evidence="11">
    <location>
        <begin position="268"/>
        <end position="399"/>
    </location>
</feature>
<dbReference type="InterPro" id="IPR029061">
    <property type="entry name" value="THDP-binding"/>
</dbReference>
<keyword evidence="6" id="KW-0359">Herbicide resistance</keyword>
<evidence type="ECO:0000259" key="11">
    <source>
        <dbReference type="Pfam" id="PF00205"/>
    </source>
</evidence>
<comment type="pathway">
    <text evidence="1 9">Amino-acid biosynthesis; L-isoleucine biosynthesis; L-isoleucine from 2-oxobutanoate: step 1/4.</text>
</comment>
<evidence type="ECO:0000256" key="3">
    <source>
        <dbReference type="ARBA" id="ARBA00007812"/>
    </source>
</evidence>
<dbReference type="OrthoDB" id="424586at2759"/>
<dbReference type="GO" id="GO:0030976">
    <property type="term" value="F:thiamine pyrophosphate binding"/>
    <property type="evidence" value="ECO:0007669"/>
    <property type="project" value="UniProtKB-UniRule"/>
</dbReference>
<comment type="cofactor">
    <cofactor evidence="9">
        <name>Mg(2+)</name>
        <dbReference type="ChEBI" id="CHEBI:18420"/>
    </cofactor>
    <text evidence="9">Binds 1 Mg(2+) ion per subunit.</text>
</comment>
<comment type="cofactor">
    <cofactor evidence="9">
        <name>thiamine diphosphate</name>
        <dbReference type="ChEBI" id="CHEBI:58937"/>
    </cofactor>
    <text evidence="9">Binds 1 thiamine pyrophosphate per subunit.</text>
</comment>
<dbReference type="GO" id="GO:0003984">
    <property type="term" value="F:acetolactate synthase activity"/>
    <property type="evidence" value="ECO:0007669"/>
    <property type="project" value="UniProtKB-EC"/>
</dbReference>
<name>A0A835VD23_VANPL</name>
<evidence type="ECO:0000313" key="14">
    <source>
        <dbReference type="EMBL" id="KAG0496194.1"/>
    </source>
</evidence>
<dbReference type="EMBL" id="JADCNL010000001">
    <property type="protein sequence ID" value="KAG0496194.1"/>
    <property type="molecule type" value="Genomic_DNA"/>
</dbReference>
<feature type="domain" description="Thiamine pyrophosphate enzyme N-terminal TPP-binding" evidence="13">
    <location>
        <begin position="77"/>
        <end position="187"/>
    </location>
</feature>
<evidence type="ECO:0000256" key="4">
    <source>
        <dbReference type="ARBA" id="ARBA00013145"/>
    </source>
</evidence>
<reference evidence="14 15" key="1">
    <citation type="journal article" date="2020" name="Nat. Food">
        <title>A phased Vanilla planifolia genome enables genetic improvement of flavour and production.</title>
        <authorList>
            <person name="Hasing T."/>
            <person name="Tang H."/>
            <person name="Brym M."/>
            <person name="Khazi F."/>
            <person name="Huang T."/>
            <person name="Chambers A.H."/>
        </authorList>
    </citation>
    <scope>NUCLEOTIDE SEQUENCE [LARGE SCALE GENOMIC DNA]</scope>
    <source>
        <tissue evidence="14">Leaf</tissue>
    </source>
</reference>
<dbReference type="UniPathway" id="UPA00049">
    <property type="reaction ID" value="UER00059"/>
</dbReference>
<dbReference type="EC" id="2.2.1.6" evidence="4 9"/>
<dbReference type="Pfam" id="PF00205">
    <property type="entry name" value="TPP_enzyme_M"/>
    <property type="match status" value="1"/>
</dbReference>
<evidence type="ECO:0000256" key="6">
    <source>
        <dbReference type="ARBA" id="ARBA00022646"/>
    </source>
</evidence>
<comment type="similarity">
    <text evidence="3 9">Belongs to the TPP enzyme family.</text>
</comment>
<dbReference type="Proteomes" id="UP000636800">
    <property type="component" value="Chromosome 1"/>
</dbReference>
<keyword evidence="5 9" id="KW-0028">Amino-acid biosynthesis</keyword>
<dbReference type="FunFam" id="3.40.50.1220:FF:000008">
    <property type="entry name" value="Acetolactate synthase"/>
    <property type="match status" value="1"/>
</dbReference>
<feature type="region of interest" description="Disordered" evidence="10">
    <location>
        <begin position="51"/>
        <end position="74"/>
    </location>
</feature>
<keyword evidence="15" id="KW-1185">Reference proteome</keyword>
<dbReference type="Pfam" id="PF02775">
    <property type="entry name" value="TPP_enzyme_C"/>
    <property type="match status" value="1"/>
</dbReference>
<dbReference type="GO" id="GO:0009099">
    <property type="term" value="P:L-valine biosynthetic process"/>
    <property type="evidence" value="ECO:0007669"/>
    <property type="project" value="UniProtKB-UniPathway"/>
</dbReference>
<dbReference type="InterPro" id="IPR012001">
    <property type="entry name" value="Thiamin_PyroP_enz_TPP-bd_dom"/>
</dbReference>
<evidence type="ECO:0000256" key="1">
    <source>
        <dbReference type="ARBA" id="ARBA00004974"/>
    </source>
</evidence>
<evidence type="ECO:0000256" key="5">
    <source>
        <dbReference type="ARBA" id="ARBA00022605"/>
    </source>
</evidence>
<dbReference type="InterPro" id="IPR012846">
    <property type="entry name" value="Acetolactate_synth_lsu"/>
</dbReference>
<dbReference type="GO" id="GO:0000287">
    <property type="term" value="F:magnesium ion binding"/>
    <property type="evidence" value="ECO:0007669"/>
    <property type="project" value="UniProtKB-UniRule"/>
</dbReference>
<dbReference type="Gene3D" id="3.40.50.970">
    <property type="match status" value="2"/>
</dbReference>
<evidence type="ECO:0000256" key="7">
    <source>
        <dbReference type="ARBA" id="ARBA00023052"/>
    </source>
</evidence>
<keyword evidence="9" id="KW-0808">Transferase</keyword>
<evidence type="ECO:0000256" key="10">
    <source>
        <dbReference type="SAM" id="MobiDB-lite"/>
    </source>
</evidence>
<evidence type="ECO:0000256" key="2">
    <source>
        <dbReference type="ARBA" id="ARBA00005025"/>
    </source>
</evidence>
<dbReference type="SUPFAM" id="SSF52467">
    <property type="entry name" value="DHS-like NAD/FAD-binding domain"/>
    <property type="match status" value="1"/>
</dbReference>
<evidence type="ECO:0000259" key="12">
    <source>
        <dbReference type="Pfam" id="PF02775"/>
    </source>
</evidence>
<evidence type="ECO:0000259" key="13">
    <source>
        <dbReference type="Pfam" id="PF02776"/>
    </source>
</evidence>
<dbReference type="GO" id="GO:0009097">
    <property type="term" value="P:isoleucine biosynthetic process"/>
    <property type="evidence" value="ECO:0007669"/>
    <property type="project" value="UniProtKB-UniPathway"/>
</dbReference>
<dbReference type="GO" id="GO:0009635">
    <property type="term" value="P:response to herbicide"/>
    <property type="evidence" value="ECO:0007669"/>
    <property type="project" value="UniProtKB-KW"/>
</dbReference>
<evidence type="ECO:0000256" key="8">
    <source>
        <dbReference type="ARBA" id="ARBA00023304"/>
    </source>
</evidence>
<accession>A0A835VD23</accession>
<proteinExistence type="inferred from homology"/>
<dbReference type="InterPro" id="IPR011766">
    <property type="entry name" value="TPP_enzyme_TPP-bd"/>
</dbReference>
<dbReference type="SUPFAM" id="SSF52518">
    <property type="entry name" value="Thiamin diphosphate-binding fold (THDP-binding)"/>
    <property type="match status" value="2"/>
</dbReference>
<keyword evidence="9" id="KW-0479">Metal-binding</keyword>
<comment type="pathway">
    <text evidence="2 9">Amino-acid biosynthesis; L-valine biosynthesis; L-valine from pyruvate: step 1/4.</text>
</comment>
<keyword evidence="8 9" id="KW-0100">Branched-chain amino acid biosynthesis</keyword>
<dbReference type="InterPro" id="IPR029035">
    <property type="entry name" value="DHS-like_NAD/FAD-binding_dom"/>
</dbReference>
<protein>
    <recommendedName>
        <fullName evidence="4 9">Acetolactate synthase</fullName>
        <ecNumber evidence="4 9">2.2.1.6</ecNumber>
    </recommendedName>
</protein>
<dbReference type="GO" id="GO:0050660">
    <property type="term" value="F:flavin adenine dinucleotide binding"/>
    <property type="evidence" value="ECO:0007669"/>
    <property type="project" value="InterPro"/>
</dbReference>
<dbReference type="NCBIfam" id="TIGR00118">
    <property type="entry name" value="acolac_lg"/>
    <property type="match status" value="1"/>
</dbReference>
<organism evidence="14 15">
    <name type="scientific">Vanilla planifolia</name>
    <name type="common">Vanilla</name>
    <dbReference type="NCBI Taxonomy" id="51239"/>
    <lineage>
        <taxon>Eukaryota</taxon>
        <taxon>Viridiplantae</taxon>
        <taxon>Streptophyta</taxon>
        <taxon>Embryophyta</taxon>
        <taxon>Tracheophyta</taxon>
        <taxon>Spermatophyta</taxon>
        <taxon>Magnoliopsida</taxon>
        <taxon>Liliopsida</taxon>
        <taxon>Asparagales</taxon>
        <taxon>Orchidaceae</taxon>
        <taxon>Vanilloideae</taxon>
        <taxon>Vanilleae</taxon>
        <taxon>Vanilla</taxon>
    </lineage>
</organism>
<dbReference type="CDD" id="cd07035">
    <property type="entry name" value="TPP_PYR_POX_like"/>
    <property type="match status" value="1"/>
</dbReference>
<sequence>MAAANLTATCKGDILTTSFLSPFPKTLIPPKVVSSTIFSFNLPIRAVSSSHSATKTTPSSITSPPPSRRFAADEPRKGADILVEALEREGVTDVFAYPGGASMEIHQALTRSLSITNHLFRHEQGEIFAAEGYARSTGRPGVCIATSGPGATNLVSGLADAMLDSIPLVAVTGQVPRRMIGTDAFQETPIVEVTRSITKHNYLVLDVNDIPRIIKEAFFLATSGRPGPVLVDIPKDIQQQLAIPSWDSQIGLQGYLSRLPQPPKRHFLEQVLRLVSESRCPVLYVGGGCTSASPELRHFVELTGIPVATTLMGLGVFPSSNELSLKMLGMHGTVYANYAIDKSDLLLAFGVRFDDRVTGKLEAFASRANIVHIDIDAAEIGKNKQPHMSICGDVKLALEGMNSLIKETGLDKKLDFSPWIEELDRQKKAHPLSYKEFGEEIPPQYAIQLLAELTSGEAIISTGVGQHQMWAAQYYNFSRPRQWLSSAGLGAMGFGLPAAAGAAVGNPAVTVVDIDGDGSFLMNVQELAMIHIEKLPVKIMVLNNQHLGMVVQWEDRFYKANRARYIPWGS</sequence>
<keyword evidence="9" id="KW-0460">Magnesium</keyword>
<gene>
    <name evidence="14" type="ORF">HPP92_000885</name>
</gene>
<keyword evidence="7 9" id="KW-0786">Thiamine pyrophosphate</keyword>
<dbReference type="InterPro" id="IPR045229">
    <property type="entry name" value="TPP_enz"/>
</dbReference>
<evidence type="ECO:0000256" key="9">
    <source>
        <dbReference type="RuleBase" id="RU003591"/>
    </source>
</evidence>